<keyword evidence="1" id="KW-0812">Transmembrane</keyword>
<sequence length="283" mass="31502">MKKLNVGGQAVIEGVMMKGKRTVVAVRDNDGKIITKEIEGAVKNPALFSIWFFRGLLALYEALVIGTKALGFSAEVTGEGEMTKKDIIITFLIAFAFAIGMFALGPLVIAQLLVSKSNPGIFALVEGIIRAAFFITYVWVISLFKDIKRVFEYHGAEHKAVYTFENNEDLTVENARKHTTLHPRCGTSFLILTLFFAIVVFAILGYWTSLNFMWKIISRIVFVPIIASLTYEFQRLTAKIIDTKLGKALASPGLLFQKITTREPSDDQLEVALVALKESLKEK</sequence>
<dbReference type="PANTHER" id="PTHR42867:SF1">
    <property type="entry name" value="MEMBRANE PROTEIN-RELATED"/>
    <property type="match status" value="1"/>
</dbReference>
<dbReference type="RefSeq" id="WP_068348030.1">
    <property type="nucleotide sequence ID" value="NZ_JFHK01000017.1"/>
</dbReference>
<organism evidence="2 3">
    <name type="scientific">Kosmotoga arenicorallina S304</name>
    <dbReference type="NCBI Taxonomy" id="1453497"/>
    <lineage>
        <taxon>Bacteria</taxon>
        <taxon>Thermotogati</taxon>
        <taxon>Thermotogota</taxon>
        <taxon>Thermotogae</taxon>
        <taxon>Kosmotogales</taxon>
        <taxon>Kosmotogaceae</taxon>
        <taxon>Kosmotoga</taxon>
    </lineage>
</organism>
<dbReference type="Proteomes" id="UP000077339">
    <property type="component" value="Unassembled WGS sequence"/>
</dbReference>
<reference evidence="2 3" key="1">
    <citation type="submission" date="2014-02" db="EMBL/GenBank/DDBJ databases">
        <title>Kosmotoga genome sequencing.</title>
        <authorList>
            <person name="Pollo S.M."/>
            <person name="Charchuk R."/>
            <person name="Nesbo C.L."/>
        </authorList>
    </citation>
    <scope>NUCLEOTIDE SEQUENCE [LARGE SCALE GENOMIC DNA]</scope>
    <source>
        <strain evidence="2 3">S304</strain>
    </source>
</reference>
<feature type="transmembrane region" description="Helical" evidence="1">
    <location>
        <begin position="121"/>
        <end position="144"/>
    </location>
</feature>
<gene>
    <name evidence="2" type="ORF">AT15_01630</name>
</gene>
<accession>A0A176K034</accession>
<dbReference type="AlphaFoldDB" id="A0A176K034"/>
<keyword evidence="3" id="KW-1185">Reference proteome</keyword>
<proteinExistence type="predicted"/>
<keyword evidence="1" id="KW-1133">Transmembrane helix</keyword>
<evidence type="ECO:0000313" key="3">
    <source>
        <dbReference type="Proteomes" id="UP000077339"/>
    </source>
</evidence>
<dbReference type="EMBL" id="JFHK01000017">
    <property type="protein sequence ID" value="OAA29761.1"/>
    <property type="molecule type" value="Genomic_DNA"/>
</dbReference>
<dbReference type="STRING" id="1453497.AT15_01630"/>
<dbReference type="PATRIC" id="fig|1453497.3.peg.328"/>
<dbReference type="PANTHER" id="PTHR42867">
    <property type="entry name" value="MEMBRANE PROTEIN-RELATED"/>
    <property type="match status" value="1"/>
</dbReference>
<dbReference type="InterPro" id="IPR010787">
    <property type="entry name" value="DUF1385"/>
</dbReference>
<comment type="caution">
    <text evidence="2">The sequence shown here is derived from an EMBL/GenBank/DDBJ whole genome shotgun (WGS) entry which is preliminary data.</text>
</comment>
<dbReference type="Pfam" id="PF07136">
    <property type="entry name" value="DUF1385"/>
    <property type="match status" value="1"/>
</dbReference>
<evidence type="ECO:0000313" key="2">
    <source>
        <dbReference type="EMBL" id="OAA29761.1"/>
    </source>
</evidence>
<keyword evidence="1" id="KW-0472">Membrane</keyword>
<protein>
    <submittedName>
        <fullName evidence="2">Metal-dependent enzyme</fullName>
    </submittedName>
</protein>
<dbReference type="OrthoDB" id="9784805at2"/>
<feature type="transmembrane region" description="Helical" evidence="1">
    <location>
        <begin position="87"/>
        <end position="109"/>
    </location>
</feature>
<feature type="transmembrane region" description="Helical" evidence="1">
    <location>
        <begin position="186"/>
        <end position="206"/>
    </location>
</feature>
<evidence type="ECO:0000256" key="1">
    <source>
        <dbReference type="SAM" id="Phobius"/>
    </source>
</evidence>
<name>A0A176K034_9BACT</name>
<feature type="transmembrane region" description="Helical" evidence="1">
    <location>
        <begin position="46"/>
        <end position="66"/>
    </location>
</feature>